<name>A3II74_9CHRO</name>
<sequence>MAKHLEQLLHYNCLVDRRKSHALLLHSEIFYEEYYSLLKLVQSCQLVLEEYSHLLSRKRHITSL</sequence>
<dbReference type="EMBL" id="AAXW01000002">
    <property type="protein sequence ID" value="EAZ93506.1"/>
    <property type="molecule type" value="Genomic_DNA"/>
</dbReference>
<organism evidence="1 2">
    <name type="scientific">Crocosphaera chwakensis CCY0110</name>
    <dbReference type="NCBI Taxonomy" id="391612"/>
    <lineage>
        <taxon>Bacteria</taxon>
        <taxon>Bacillati</taxon>
        <taxon>Cyanobacteriota</taxon>
        <taxon>Cyanophyceae</taxon>
        <taxon>Oscillatoriophycideae</taxon>
        <taxon>Chroococcales</taxon>
        <taxon>Aphanothecaceae</taxon>
        <taxon>Crocosphaera</taxon>
        <taxon>Crocosphaera chwakensis</taxon>
    </lineage>
</organism>
<accession>A3II74</accession>
<comment type="caution">
    <text evidence="1">The sequence shown here is derived from an EMBL/GenBank/DDBJ whole genome shotgun (WGS) entry which is preliminary data.</text>
</comment>
<protein>
    <submittedName>
        <fullName evidence="1">Uncharacterized protein</fullName>
    </submittedName>
</protein>
<dbReference type="AlphaFoldDB" id="A3II74"/>
<dbReference type="Proteomes" id="UP000003781">
    <property type="component" value="Unassembled WGS sequence"/>
</dbReference>
<gene>
    <name evidence="1" type="ORF">CY0110_16962</name>
</gene>
<evidence type="ECO:0000313" key="2">
    <source>
        <dbReference type="Proteomes" id="UP000003781"/>
    </source>
</evidence>
<reference evidence="1 2" key="1">
    <citation type="submission" date="2007-03" db="EMBL/GenBank/DDBJ databases">
        <authorList>
            <person name="Stal L."/>
            <person name="Ferriera S."/>
            <person name="Johnson J."/>
            <person name="Kravitz S."/>
            <person name="Beeson K."/>
            <person name="Sutton G."/>
            <person name="Rogers Y.-H."/>
            <person name="Friedman R."/>
            <person name="Frazier M."/>
            <person name="Venter J.C."/>
        </authorList>
    </citation>
    <scope>NUCLEOTIDE SEQUENCE [LARGE SCALE GENOMIC DNA]</scope>
    <source>
        <strain evidence="1 2">CCY0110</strain>
    </source>
</reference>
<keyword evidence="2" id="KW-1185">Reference proteome</keyword>
<proteinExistence type="predicted"/>
<evidence type="ECO:0000313" key="1">
    <source>
        <dbReference type="EMBL" id="EAZ93506.1"/>
    </source>
</evidence>